<dbReference type="GO" id="GO:0016887">
    <property type="term" value="F:ATP hydrolysis activity"/>
    <property type="evidence" value="ECO:0007669"/>
    <property type="project" value="InterPro"/>
</dbReference>
<dbReference type="SMART" id="SM00382">
    <property type="entry name" value="AAA"/>
    <property type="match status" value="1"/>
</dbReference>
<name>A0AAJ0C7Z2_9PEZI</name>
<dbReference type="InterPro" id="IPR003593">
    <property type="entry name" value="AAA+_ATPase"/>
</dbReference>
<feature type="compositionally biased region" description="Basic and acidic residues" evidence="13">
    <location>
        <begin position="347"/>
        <end position="368"/>
    </location>
</feature>
<dbReference type="Pfam" id="PF00004">
    <property type="entry name" value="AAA"/>
    <property type="match status" value="2"/>
</dbReference>
<dbReference type="GO" id="GO:0005524">
    <property type="term" value="F:ATP binding"/>
    <property type="evidence" value="ECO:0007669"/>
    <property type="project" value="UniProtKB-KW"/>
</dbReference>
<evidence type="ECO:0000256" key="9">
    <source>
        <dbReference type="ARBA" id="ARBA00023128"/>
    </source>
</evidence>
<dbReference type="Gene3D" id="3.40.50.300">
    <property type="entry name" value="P-loop containing nucleotide triphosphate hydrolases"/>
    <property type="match status" value="1"/>
</dbReference>
<evidence type="ECO:0000256" key="10">
    <source>
        <dbReference type="ARBA" id="ARBA00023136"/>
    </source>
</evidence>
<sequence length="646" mass="71025">MDSCQSTGVPVQSPGGFSVPAIPQLALLDFFFPGLSAISGSLAKYLHVDLSVYFTLALLFGGSTFIWRYFTESFWGLVEEHFMSTVDIRTDDELYNYVMAWVSAQRFAQGARRFIANVNLDSRFCYVPCDSDDEDEDSSKKQPLSYTPTFGDHYFWYKGRLLIFRRTQNREQGSPVLASAREEISICSIGRGTWVLKALLHEAREAYMKKDEDKTLIYRGQTRSGGMDPSWQRCMARTSRPLSTVILDEKVKQELIRDVKDYLDPATRRWYSNRGIPYRRGYLLYGPPGTGKSSLSLALAGHFKMRIYIVSLSSVTTGEESLASLFADLPRRCVVLLEDIDTAGLSHTREEAPKDVGKDAETPKDETPTPKGETAASSGGSGRLSLSGLLNILDGVASQEGRVLVMTTNHLEKLDKALIRPGRVDMVVKFDRADCVMTAAIFRAIFAPLEVDDKAAATARAASDDEEEAGGPEKQKHEVGKPAGTAGAKDEVVARVDGLAGRFAAVIPPHEFSPAEIQGYLLKHKRHPEAAVDGAERWVIEMRKERSGKEGKLKQVGTKHGEGSERKPEESKKKKKKQQRRSKEDGNATDSSSAQSDSEAGGSTKIEDETASKESDPAEAQDGSSETSVSQVEESKHGGDSGYGTP</sequence>
<evidence type="ECO:0000256" key="1">
    <source>
        <dbReference type="ARBA" id="ARBA00004434"/>
    </source>
</evidence>
<dbReference type="InterPro" id="IPR003959">
    <property type="entry name" value="ATPase_AAA_core"/>
</dbReference>
<keyword evidence="5" id="KW-0999">Mitochondrion inner membrane</keyword>
<feature type="region of interest" description="Disordered" evidence="13">
    <location>
        <begin position="347"/>
        <end position="382"/>
    </location>
</feature>
<dbReference type="SUPFAM" id="SSF52540">
    <property type="entry name" value="P-loop containing nucleoside triphosphate hydrolases"/>
    <property type="match status" value="1"/>
</dbReference>
<dbReference type="InterPro" id="IPR027417">
    <property type="entry name" value="P-loop_NTPase"/>
</dbReference>
<feature type="domain" description="BCS1 N-terminal" evidence="16">
    <location>
        <begin position="58"/>
        <end position="245"/>
    </location>
</feature>
<keyword evidence="18" id="KW-1185">Reference proteome</keyword>
<feature type="region of interest" description="Disordered" evidence="13">
    <location>
        <begin position="458"/>
        <end position="488"/>
    </location>
</feature>
<keyword evidence="7 12" id="KW-0067">ATP-binding</keyword>
<evidence type="ECO:0000259" key="16">
    <source>
        <dbReference type="SMART" id="SM01024"/>
    </source>
</evidence>
<dbReference type="GO" id="GO:0005743">
    <property type="term" value="C:mitochondrial inner membrane"/>
    <property type="evidence" value="ECO:0007669"/>
    <property type="project" value="UniProtKB-SubCell"/>
</dbReference>
<evidence type="ECO:0000256" key="14">
    <source>
        <dbReference type="SAM" id="Phobius"/>
    </source>
</evidence>
<dbReference type="Pfam" id="PF08740">
    <property type="entry name" value="BCS1_N"/>
    <property type="match status" value="1"/>
</dbReference>
<comment type="subcellular location">
    <subcellularLocation>
        <location evidence="1">Mitochondrion inner membrane</location>
        <topology evidence="1">Single-pass membrane protein</topology>
    </subcellularLocation>
</comment>
<dbReference type="PROSITE" id="PS00674">
    <property type="entry name" value="AAA"/>
    <property type="match status" value="1"/>
</dbReference>
<keyword evidence="8 14" id="KW-1133">Transmembrane helix</keyword>
<feature type="compositionally biased region" description="Polar residues" evidence="13">
    <location>
        <begin position="588"/>
        <end position="598"/>
    </location>
</feature>
<evidence type="ECO:0000256" key="13">
    <source>
        <dbReference type="SAM" id="MobiDB-lite"/>
    </source>
</evidence>
<evidence type="ECO:0000256" key="7">
    <source>
        <dbReference type="ARBA" id="ARBA00022840"/>
    </source>
</evidence>
<dbReference type="RefSeq" id="XP_060288046.1">
    <property type="nucleotide sequence ID" value="XM_060422303.1"/>
</dbReference>
<dbReference type="InterPro" id="IPR003960">
    <property type="entry name" value="ATPase_AAA_CS"/>
</dbReference>
<evidence type="ECO:0000256" key="2">
    <source>
        <dbReference type="ARBA" id="ARBA00007448"/>
    </source>
</evidence>
<keyword evidence="10 14" id="KW-0472">Membrane</keyword>
<comment type="catalytic activity">
    <reaction evidence="11">
        <text>ATP + H2O = ADP + phosphate + H(+)</text>
        <dbReference type="Rhea" id="RHEA:13065"/>
        <dbReference type="ChEBI" id="CHEBI:15377"/>
        <dbReference type="ChEBI" id="CHEBI:15378"/>
        <dbReference type="ChEBI" id="CHEBI:30616"/>
        <dbReference type="ChEBI" id="CHEBI:43474"/>
        <dbReference type="ChEBI" id="CHEBI:456216"/>
    </reaction>
    <physiologicalReaction direction="left-to-right" evidence="11">
        <dbReference type="Rhea" id="RHEA:13066"/>
    </physiologicalReaction>
</comment>
<accession>A0AAJ0C7Z2</accession>
<dbReference type="SMART" id="SM01024">
    <property type="entry name" value="BCS1_N"/>
    <property type="match status" value="1"/>
</dbReference>
<dbReference type="Pfam" id="PF25426">
    <property type="entry name" value="AAA_lid_BCS1"/>
    <property type="match status" value="1"/>
</dbReference>
<evidence type="ECO:0000256" key="8">
    <source>
        <dbReference type="ARBA" id="ARBA00022989"/>
    </source>
</evidence>
<keyword evidence="4 12" id="KW-0547">Nucleotide-binding</keyword>
<proteinExistence type="inferred from homology"/>
<evidence type="ECO:0000256" key="4">
    <source>
        <dbReference type="ARBA" id="ARBA00022741"/>
    </source>
</evidence>
<dbReference type="AlphaFoldDB" id="A0AAJ0C7Z2"/>
<gene>
    <name evidence="17" type="ORF">QBC33DRAFT_169428</name>
</gene>
<protein>
    <submittedName>
        <fullName evidence="17">Mitochondrial chaperone BCS1</fullName>
    </submittedName>
</protein>
<evidence type="ECO:0000256" key="3">
    <source>
        <dbReference type="ARBA" id="ARBA00022692"/>
    </source>
</evidence>
<evidence type="ECO:0000313" key="17">
    <source>
        <dbReference type="EMBL" id="KAK1771833.1"/>
    </source>
</evidence>
<evidence type="ECO:0000256" key="11">
    <source>
        <dbReference type="ARBA" id="ARBA00048778"/>
    </source>
</evidence>
<dbReference type="Proteomes" id="UP001244011">
    <property type="component" value="Unassembled WGS sequence"/>
</dbReference>
<evidence type="ECO:0000256" key="6">
    <source>
        <dbReference type="ARBA" id="ARBA00022801"/>
    </source>
</evidence>
<dbReference type="InterPro" id="IPR014851">
    <property type="entry name" value="BCS1_N"/>
</dbReference>
<keyword evidence="9" id="KW-0496">Mitochondrion</keyword>
<feature type="region of interest" description="Disordered" evidence="13">
    <location>
        <begin position="546"/>
        <end position="646"/>
    </location>
</feature>
<comment type="caution">
    <text evidence="17">The sequence shown here is derived from an EMBL/GenBank/DDBJ whole genome shotgun (WGS) entry which is preliminary data.</text>
</comment>
<dbReference type="InterPro" id="IPR050747">
    <property type="entry name" value="Mitochondrial_chaperone_BCS1"/>
</dbReference>
<evidence type="ECO:0000256" key="12">
    <source>
        <dbReference type="RuleBase" id="RU003651"/>
    </source>
</evidence>
<comment type="similarity">
    <text evidence="2">Belongs to the AAA ATPase family. BCS1 subfamily.</text>
</comment>
<feature type="transmembrane region" description="Helical" evidence="14">
    <location>
        <begin position="21"/>
        <end position="43"/>
    </location>
</feature>
<reference evidence="17" key="1">
    <citation type="submission" date="2023-06" db="EMBL/GenBank/DDBJ databases">
        <title>Genome-scale phylogeny and comparative genomics of the fungal order Sordariales.</title>
        <authorList>
            <consortium name="Lawrence Berkeley National Laboratory"/>
            <person name="Hensen N."/>
            <person name="Bonometti L."/>
            <person name="Westerberg I."/>
            <person name="Brannstrom I.O."/>
            <person name="Guillou S."/>
            <person name="Cros-Aarteil S."/>
            <person name="Calhoun S."/>
            <person name="Haridas S."/>
            <person name="Kuo A."/>
            <person name="Mondo S."/>
            <person name="Pangilinan J."/>
            <person name="Riley R."/>
            <person name="Labutti K."/>
            <person name="Andreopoulos B."/>
            <person name="Lipzen A."/>
            <person name="Chen C."/>
            <person name="Yanf M."/>
            <person name="Daum C."/>
            <person name="Ng V."/>
            <person name="Clum A."/>
            <person name="Steindorff A."/>
            <person name="Ohm R."/>
            <person name="Martin F."/>
            <person name="Silar P."/>
            <person name="Natvig D."/>
            <person name="Lalanne C."/>
            <person name="Gautier V."/>
            <person name="Ament-Velasquez S.L."/>
            <person name="Kruys A."/>
            <person name="Hutchinson M.I."/>
            <person name="Powell A.J."/>
            <person name="Barry K."/>
            <person name="Miller A.N."/>
            <person name="Grigoriev I.V."/>
            <person name="Debuchy R."/>
            <person name="Gladieux P."/>
            <person name="Thoren M.H."/>
            <person name="Johannesson H."/>
        </authorList>
    </citation>
    <scope>NUCLEOTIDE SEQUENCE</scope>
    <source>
        <strain evidence="17">8032-3</strain>
    </source>
</reference>
<dbReference type="PANTHER" id="PTHR23070">
    <property type="entry name" value="BCS1 AAA-TYPE ATPASE"/>
    <property type="match status" value="1"/>
</dbReference>
<dbReference type="EMBL" id="MU838998">
    <property type="protein sequence ID" value="KAK1771833.1"/>
    <property type="molecule type" value="Genomic_DNA"/>
</dbReference>
<evidence type="ECO:0000256" key="5">
    <source>
        <dbReference type="ARBA" id="ARBA00022792"/>
    </source>
</evidence>
<keyword evidence="3 14" id="KW-0812">Transmembrane</keyword>
<evidence type="ECO:0000313" key="18">
    <source>
        <dbReference type="Proteomes" id="UP001244011"/>
    </source>
</evidence>
<keyword evidence="6" id="KW-0378">Hydrolase</keyword>
<evidence type="ECO:0000259" key="15">
    <source>
        <dbReference type="SMART" id="SM00382"/>
    </source>
</evidence>
<feature type="compositionally biased region" description="Basic and acidic residues" evidence="13">
    <location>
        <begin position="471"/>
        <end position="480"/>
    </location>
</feature>
<organism evidence="17 18">
    <name type="scientific">Phialemonium atrogriseum</name>
    <dbReference type="NCBI Taxonomy" id="1093897"/>
    <lineage>
        <taxon>Eukaryota</taxon>
        <taxon>Fungi</taxon>
        <taxon>Dikarya</taxon>
        <taxon>Ascomycota</taxon>
        <taxon>Pezizomycotina</taxon>
        <taxon>Sordariomycetes</taxon>
        <taxon>Sordariomycetidae</taxon>
        <taxon>Cephalothecales</taxon>
        <taxon>Cephalothecaceae</taxon>
        <taxon>Phialemonium</taxon>
    </lineage>
</organism>
<feature type="compositionally biased region" description="Basic and acidic residues" evidence="13">
    <location>
        <begin position="605"/>
        <end position="616"/>
    </location>
</feature>
<dbReference type="InterPro" id="IPR057495">
    <property type="entry name" value="AAA_lid_BCS1"/>
</dbReference>
<dbReference type="GeneID" id="85305490"/>
<feature type="compositionally biased region" description="Basic and acidic residues" evidence="13">
    <location>
        <begin position="546"/>
        <end position="572"/>
    </location>
</feature>
<feature type="transmembrane region" description="Helical" evidence="14">
    <location>
        <begin position="50"/>
        <end position="70"/>
    </location>
</feature>
<feature type="domain" description="AAA+ ATPase" evidence="15">
    <location>
        <begin position="278"/>
        <end position="434"/>
    </location>
</feature>